<dbReference type="UniPathway" id="UPA00545">
    <property type="reaction ID" value="UER00823"/>
</dbReference>
<dbReference type="Gene3D" id="2.160.20.10">
    <property type="entry name" value="Single-stranded right-handed beta-helix, Pectin lyase-like"/>
    <property type="match status" value="1"/>
</dbReference>
<dbReference type="GO" id="GO:0045490">
    <property type="term" value="P:pectin catabolic process"/>
    <property type="evidence" value="ECO:0007669"/>
    <property type="project" value="UniProtKB-UniRule"/>
</dbReference>
<comment type="pathway">
    <text evidence="5">Glycan metabolism; pectin degradation; 2-dehydro-3-deoxy-D-gluconate from pectin: step 1/5.</text>
</comment>
<evidence type="ECO:0000313" key="8">
    <source>
        <dbReference type="Proteomes" id="UP000325105"/>
    </source>
</evidence>
<dbReference type="Proteomes" id="UP000325105">
    <property type="component" value="Unassembled WGS sequence"/>
</dbReference>
<dbReference type="InterPro" id="IPR012334">
    <property type="entry name" value="Pectin_lyas_fold"/>
</dbReference>
<keyword evidence="8" id="KW-1185">Reference proteome</keyword>
<comment type="catalytic activity">
    <reaction evidence="5">
        <text>[(1-&gt;4)-alpha-D-galacturonosyl methyl ester](n) + n H2O = [(1-&gt;4)-alpha-D-galacturonosyl](n) + n methanol + n H(+)</text>
        <dbReference type="Rhea" id="RHEA:22380"/>
        <dbReference type="Rhea" id="RHEA-COMP:14570"/>
        <dbReference type="Rhea" id="RHEA-COMP:14573"/>
        <dbReference type="ChEBI" id="CHEBI:15377"/>
        <dbReference type="ChEBI" id="CHEBI:15378"/>
        <dbReference type="ChEBI" id="CHEBI:17790"/>
        <dbReference type="ChEBI" id="CHEBI:140522"/>
        <dbReference type="ChEBI" id="CHEBI:140523"/>
        <dbReference type="EC" id="3.1.1.11"/>
    </reaction>
</comment>
<dbReference type="InterPro" id="IPR011050">
    <property type="entry name" value="Pectin_lyase_fold/virulence"/>
</dbReference>
<evidence type="ECO:0000259" key="6">
    <source>
        <dbReference type="Pfam" id="PF01095"/>
    </source>
</evidence>
<comment type="caution">
    <text evidence="7">The sequence shown here is derived from an EMBL/GenBank/DDBJ whole genome shotgun (WGS) entry which is preliminary data.</text>
</comment>
<organism evidence="7 8">
    <name type="scientific">Sphingobacterium allocomposti</name>
    <dbReference type="NCBI Taxonomy" id="415956"/>
    <lineage>
        <taxon>Bacteria</taxon>
        <taxon>Pseudomonadati</taxon>
        <taxon>Bacteroidota</taxon>
        <taxon>Sphingobacteriia</taxon>
        <taxon>Sphingobacteriales</taxon>
        <taxon>Sphingobacteriaceae</taxon>
        <taxon>Sphingobacterium</taxon>
    </lineage>
</organism>
<proteinExistence type="inferred from homology"/>
<evidence type="ECO:0000256" key="1">
    <source>
        <dbReference type="ARBA" id="ARBA00008891"/>
    </source>
</evidence>
<keyword evidence="3 5" id="KW-0063">Aspartyl esterase</keyword>
<name>A0A5S5D3B9_9SPHI</name>
<dbReference type="EMBL" id="VNHX01000024">
    <property type="protein sequence ID" value="TYP90255.1"/>
    <property type="molecule type" value="Genomic_DNA"/>
</dbReference>
<dbReference type="PANTHER" id="PTHR31321:SF57">
    <property type="entry name" value="PECTINESTERASE 53-RELATED"/>
    <property type="match status" value="1"/>
</dbReference>
<dbReference type="EC" id="3.1.1.11" evidence="5"/>
<accession>A0A5S5D3B9</accession>
<reference evidence="7 8" key="1">
    <citation type="submission" date="2019-07" db="EMBL/GenBank/DDBJ databases">
        <title>Genomic Encyclopedia of Archaeal and Bacterial Type Strains, Phase II (KMG-II): from individual species to whole genera.</title>
        <authorList>
            <person name="Goeker M."/>
        </authorList>
    </citation>
    <scope>NUCLEOTIDE SEQUENCE [LARGE SCALE GENOMIC DNA]</scope>
    <source>
        <strain evidence="7 8">DSM 18850</strain>
    </source>
</reference>
<evidence type="ECO:0000256" key="5">
    <source>
        <dbReference type="RuleBase" id="RU000589"/>
    </source>
</evidence>
<dbReference type="AlphaFoldDB" id="A0A5S5D3B9"/>
<evidence type="ECO:0000313" key="7">
    <source>
        <dbReference type="EMBL" id="TYP90255.1"/>
    </source>
</evidence>
<dbReference type="GO" id="GO:0042545">
    <property type="term" value="P:cell wall modification"/>
    <property type="evidence" value="ECO:0007669"/>
    <property type="project" value="UniProtKB-UniRule"/>
</dbReference>
<comment type="similarity">
    <text evidence="1">Belongs to the pectinesterase family.</text>
</comment>
<dbReference type="Pfam" id="PF01095">
    <property type="entry name" value="Pectinesterase"/>
    <property type="match status" value="1"/>
</dbReference>
<dbReference type="RefSeq" id="WP_148909881.1">
    <property type="nucleotide sequence ID" value="NZ_VNHX01000024.1"/>
</dbReference>
<dbReference type="SUPFAM" id="SSF51126">
    <property type="entry name" value="Pectin lyase-like"/>
    <property type="match status" value="1"/>
</dbReference>
<keyword evidence="2 5" id="KW-0378">Hydrolase</keyword>
<gene>
    <name evidence="7" type="ORF">BC792_12436</name>
</gene>
<dbReference type="GO" id="GO:0030599">
    <property type="term" value="F:pectinesterase activity"/>
    <property type="evidence" value="ECO:0007669"/>
    <property type="project" value="UniProtKB-UniRule"/>
</dbReference>
<protein>
    <recommendedName>
        <fullName evidence="5">Pectinesterase</fullName>
        <ecNumber evidence="5">3.1.1.11</ecNumber>
    </recommendedName>
</protein>
<dbReference type="OrthoDB" id="9804686at2"/>
<evidence type="ECO:0000256" key="4">
    <source>
        <dbReference type="PROSITE-ProRule" id="PRU10040"/>
    </source>
</evidence>
<dbReference type="InterPro" id="IPR033131">
    <property type="entry name" value="Pectinesterase_Asp_AS"/>
</dbReference>
<dbReference type="FunFam" id="2.160.20.10:FF:000052">
    <property type="entry name" value="Pectinesterase"/>
    <property type="match status" value="1"/>
</dbReference>
<feature type="active site" evidence="4">
    <location>
        <position position="179"/>
    </location>
</feature>
<dbReference type="PANTHER" id="PTHR31321">
    <property type="entry name" value="ACYL-COA THIOESTER HYDROLASE YBHC-RELATED"/>
    <property type="match status" value="1"/>
</dbReference>
<evidence type="ECO:0000256" key="2">
    <source>
        <dbReference type="ARBA" id="ARBA00022801"/>
    </source>
</evidence>
<dbReference type="GO" id="GO:0009279">
    <property type="term" value="C:cell outer membrane"/>
    <property type="evidence" value="ECO:0007669"/>
    <property type="project" value="TreeGrafter"/>
</dbReference>
<feature type="domain" description="Pectinesterase catalytic" evidence="6">
    <location>
        <begin position="23"/>
        <end position="303"/>
    </location>
</feature>
<dbReference type="PROSITE" id="PS00503">
    <property type="entry name" value="PECTINESTERASE_2"/>
    <property type="match status" value="1"/>
</dbReference>
<evidence type="ECO:0000256" key="3">
    <source>
        <dbReference type="ARBA" id="ARBA00023085"/>
    </source>
</evidence>
<sequence>MKINLLIIVVLFFVQKAVADGYDLVVAKDGSGQFGTVQQAVDAVPSFRKHVTTIFVKCGVYKEKIIIPEQKKNIRIVGEDKNHTIITYDDYAQRKNRFNEEIGTSGSASFYCSGEGFIAENITFENSAGPVGQAVAMWVSADKATFINCRFLGFQDTLYTYGKEARQFYLNCYIEGTVDYIFGSSTAWFERCQLHCKRSGYITAASTPEASAFGYVFNNCTVTGDDSTGPFYLGRPWRPFAKVLFMNSELPAFIVAEGWHNWGKEENEHTALFAEYNNTGPGALSQNRVKWSKKLSDEEAKSVSISAVFGGWEPAGYKDRKADFR</sequence>
<dbReference type="InterPro" id="IPR000070">
    <property type="entry name" value="Pectinesterase_cat"/>
</dbReference>